<dbReference type="Proteomes" id="UP000284589">
    <property type="component" value="Unassembled WGS sequence"/>
</dbReference>
<comment type="caution">
    <text evidence="2">The sequence shown here is derived from an EMBL/GenBank/DDBJ whole genome shotgun (WGS) entry which is preliminary data.</text>
</comment>
<gene>
    <name evidence="2" type="ORF">DW139_07280</name>
</gene>
<dbReference type="RefSeq" id="WP_118286536.1">
    <property type="nucleotide sequence ID" value="NZ_JBCOFQ010000001.1"/>
</dbReference>
<accession>A0AAX1TX56</accession>
<dbReference type="EMBL" id="QRLP01000004">
    <property type="protein sequence ID" value="RHJ17238.1"/>
    <property type="molecule type" value="Genomic_DNA"/>
</dbReference>
<evidence type="ECO:0000313" key="2">
    <source>
        <dbReference type="EMBL" id="RHJ17238.1"/>
    </source>
</evidence>
<dbReference type="InterPro" id="IPR031612">
    <property type="entry name" value="Phage_holin_Dp1"/>
</dbReference>
<keyword evidence="1" id="KW-1133">Transmembrane helix</keyword>
<protein>
    <submittedName>
        <fullName evidence="2">Holin</fullName>
    </submittedName>
</protein>
<proteinExistence type="predicted"/>
<keyword evidence="1" id="KW-0812">Transmembrane</keyword>
<sequence length="79" mass="8409">MDENNKTKLDYLLPDKVYQALKWVALIALPAVAVFVQAVGPAWGLPHIDQIVTTLNALSVLVGALIGVSELKAKLSLAA</sequence>
<evidence type="ECO:0000256" key="1">
    <source>
        <dbReference type="SAM" id="Phobius"/>
    </source>
</evidence>
<evidence type="ECO:0000313" key="3">
    <source>
        <dbReference type="Proteomes" id="UP000284589"/>
    </source>
</evidence>
<dbReference type="Pfam" id="PF16938">
    <property type="entry name" value="Phage_holin_Dp1"/>
    <property type="match status" value="1"/>
</dbReference>
<feature type="transmembrane region" description="Helical" evidence="1">
    <location>
        <begin position="20"/>
        <end position="39"/>
    </location>
</feature>
<name>A0AAX1TX56_BIFAD</name>
<organism evidence="2 3">
    <name type="scientific">Bifidobacterium adolescentis</name>
    <dbReference type="NCBI Taxonomy" id="1680"/>
    <lineage>
        <taxon>Bacteria</taxon>
        <taxon>Bacillati</taxon>
        <taxon>Actinomycetota</taxon>
        <taxon>Actinomycetes</taxon>
        <taxon>Bifidobacteriales</taxon>
        <taxon>Bifidobacteriaceae</taxon>
        <taxon>Bifidobacterium</taxon>
    </lineage>
</organism>
<keyword evidence="1" id="KW-0472">Membrane</keyword>
<reference evidence="2 3" key="1">
    <citation type="submission" date="2018-08" db="EMBL/GenBank/DDBJ databases">
        <title>A genome reference for cultivated species of the human gut microbiota.</title>
        <authorList>
            <person name="Zou Y."/>
            <person name="Xue W."/>
            <person name="Luo G."/>
        </authorList>
    </citation>
    <scope>NUCLEOTIDE SEQUENCE [LARGE SCALE GENOMIC DNA]</scope>
    <source>
        <strain evidence="2 3">AM12-20</strain>
    </source>
</reference>
<dbReference type="AlphaFoldDB" id="A0AAX1TX56"/>
<feature type="transmembrane region" description="Helical" evidence="1">
    <location>
        <begin position="51"/>
        <end position="68"/>
    </location>
</feature>